<keyword evidence="3 5" id="KW-0521">NADP</keyword>
<dbReference type="EC" id="1.-.-.-" evidence="5"/>
<evidence type="ECO:0000313" key="7">
    <source>
        <dbReference type="EMBL" id="SDR26669.1"/>
    </source>
</evidence>
<dbReference type="Proteomes" id="UP000183487">
    <property type="component" value="Unassembled WGS sequence"/>
</dbReference>
<dbReference type="CDD" id="cd02148">
    <property type="entry name" value="RutE-like"/>
    <property type="match status" value="1"/>
</dbReference>
<gene>
    <name evidence="7" type="ORF">SAMN05443245_4081</name>
</gene>
<reference evidence="8" key="1">
    <citation type="submission" date="2016-10" db="EMBL/GenBank/DDBJ databases">
        <authorList>
            <person name="Varghese N."/>
        </authorList>
    </citation>
    <scope>NUCLEOTIDE SEQUENCE [LARGE SCALE GENOMIC DNA]</scope>
    <source>
        <strain evidence="8">GAS106B</strain>
    </source>
</reference>
<comment type="similarity">
    <text evidence="5">Belongs to the nitroreductase family. HadB/RutE subfamily.</text>
</comment>
<dbReference type="InterPro" id="IPR050461">
    <property type="entry name" value="Nitroreductase_HadB/RutE"/>
</dbReference>
<dbReference type="GO" id="GO:0016491">
    <property type="term" value="F:oxidoreductase activity"/>
    <property type="evidence" value="ECO:0007669"/>
    <property type="project" value="UniProtKB-UniRule"/>
</dbReference>
<dbReference type="PANTHER" id="PTHR43543:SF1">
    <property type="entry name" value="MALONIC SEMIALDEHYDE REDUCTASE RUTE-RELATED"/>
    <property type="match status" value="1"/>
</dbReference>
<evidence type="ECO:0000256" key="1">
    <source>
        <dbReference type="ARBA" id="ARBA00022630"/>
    </source>
</evidence>
<dbReference type="AlphaFoldDB" id="A0A1H1HMU8"/>
<dbReference type="NCBIfam" id="NF003768">
    <property type="entry name" value="PRK05365.1"/>
    <property type="match status" value="1"/>
</dbReference>
<dbReference type="RefSeq" id="WP_074771068.1">
    <property type="nucleotide sequence ID" value="NZ_FNKP01000002.1"/>
</dbReference>
<dbReference type="HAMAP" id="MF_01204">
    <property type="entry name" value="Oxidoreductase_RutE_HadB"/>
    <property type="match status" value="1"/>
</dbReference>
<proteinExistence type="inferred from homology"/>
<evidence type="ECO:0000256" key="4">
    <source>
        <dbReference type="ARBA" id="ARBA00023002"/>
    </source>
</evidence>
<evidence type="ECO:0000256" key="2">
    <source>
        <dbReference type="ARBA" id="ARBA00022643"/>
    </source>
</evidence>
<dbReference type="InterPro" id="IPR029479">
    <property type="entry name" value="Nitroreductase"/>
</dbReference>
<name>A0A1H1HMU8_9BURK</name>
<sequence>MTLSDQALDQLFREARTHNDWQPKTVDDALLRQLVELTLLGPTSANSSPARFVFVKSPEAKEKLRPALSPGNLDKTMAAPVTAIVAMDMAFYEHLPRLFPHADARSWFAGNDKAIADTAFRNSTLQGGYLILAARALGLDAGPMSGFDAVKVDEAFFAGTTVKSNFLINLGYGDPAKLFARSPRFSFDEAARIA</sequence>
<dbReference type="InterPro" id="IPR000415">
    <property type="entry name" value="Nitroreductase-like"/>
</dbReference>
<dbReference type="PANTHER" id="PTHR43543">
    <property type="entry name" value="MALONIC SEMIALDEHYDE REDUCTASE RUTE-RELATED"/>
    <property type="match status" value="1"/>
</dbReference>
<dbReference type="Gene3D" id="3.40.109.10">
    <property type="entry name" value="NADH Oxidase"/>
    <property type="match status" value="1"/>
</dbReference>
<evidence type="ECO:0000259" key="6">
    <source>
        <dbReference type="Pfam" id="PF00881"/>
    </source>
</evidence>
<feature type="domain" description="Nitroreductase" evidence="6">
    <location>
        <begin position="16"/>
        <end position="156"/>
    </location>
</feature>
<keyword evidence="4 5" id="KW-0560">Oxidoreductase</keyword>
<accession>A0A1H1HMU8</accession>
<evidence type="ECO:0000256" key="3">
    <source>
        <dbReference type="ARBA" id="ARBA00022857"/>
    </source>
</evidence>
<dbReference type="Pfam" id="PF00881">
    <property type="entry name" value="Nitroreductase"/>
    <property type="match status" value="1"/>
</dbReference>
<dbReference type="SUPFAM" id="SSF55469">
    <property type="entry name" value="FMN-dependent nitroreductase-like"/>
    <property type="match status" value="1"/>
</dbReference>
<comment type="cofactor">
    <cofactor evidence="5">
        <name>FMN</name>
        <dbReference type="ChEBI" id="CHEBI:58210"/>
    </cofactor>
</comment>
<dbReference type="OrthoDB" id="9784375at2"/>
<evidence type="ECO:0000256" key="5">
    <source>
        <dbReference type="HAMAP-Rule" id="MF_01204"/>
    </source>
</evidence>
<keyword evidence="1 5" id="KW-0285">Flavoprotein</keyword>
<protein>
    <recommendedName>
        <fullName evidence="5">Putative NADH dehydrogenase/NAD(P)H nitroreductase SAMN05443245_4081</fullName>
        <ecNumber evidence="5">1.-.-.-</ecNumber>
    </recommendedName>
</protein>
<organism evidence="7 8">
    <name type="scientific">Paraburkholderia fungorum</name>
    <dbReference type="NCBI Taxonomy" id="134537"/>
    <lineage>
        <taxon>Bacteria</taxon>
        <taxon>Pseudomonadati</taxon>
        <taxon>Pseudomonadota</taxon>
        <taxon>Betaproteobacteria</taxon>
        <taxon>Burkholderiales</taxon>
        <taxon>Burkholderiaceae</taxon>
        <taxon>Paraburkholderia</taxon>
    </lineage>
</organism>
<keyword evidence="5" id="KW-0520">NAD</keyword>
<evidence type="ECO:0000313" key="8">
    <source>
        <dbReference type="Proteomes" id="UP000183487"/>
    </source>
</evidence>
<keyword evidence="2 5" id="KW-0288">FMN</keyword>
<dbReference type="EMBL" id="FNKP01000002">
    <property type="protein sequence ID" value="SDR26669.1"/>
    <property type="molecule type" value="Genomic_DNA"/>
</dbReference>
<dbReference type="InterPro" id="IPR023936">
    <property type="entry name" value="RutE-like"/>
</dbReference>
<keyword evidence="8" id="KW-1185">Reference proteome</keyword>